<sequence>MSRDTPTDDEYTAYRVAALPRDKGELQLTQLFERGYQRWTVDGEQQTKKMLADIERFTIDAFAPSTREEAAERPYVDDPGALATLTTLGAVCIMDHPKLEDTPPRHLALLGDLRELYVNNIASLVREYEDWSLHQEIAETLYAKDPGEDGVHPGRVCTDITERPEFGEGYYLEIPLVAASRKCLARSEGDENQQGEIQAHIADNHLYVPVSDFMAKYREYAEDAFGRLLAVQEEVLTADQRSWLTANESAITDRIDRFFQAGQTHRVWENWSRQKRDLLTIINAVSDADDDVAQLGETQTARDLYEAVDAYEPDRTWERQVCESISSPRSLGTVLSRNRDHASVTVENARLNRYTLTEYSDGAQPLYVDELEDLFELPCMAAMDERLQEKKPVRKDLFNLVRMAWWLPQYRDASTEEFISDVKDLFSRWPWYDDEVTEYQIRYELDNDIGGEIPLPMNCANDDMQRYCIGRDQCPYSIYGSLPFPDEMYEQIDDQGASPSQ</sequence>
<organism evidence="4 5">
    <name type="scientific">Halogranum rubrum</name>
    <dbReference type="NCBI Taxonomy" id="553466"/>
    <lineage>
        <taxon>Archaea</taxon>
        <taxon>Methanobacteriati</taxon>
        <taxon>Methanobacteriota</taxon>
        <taxon>Stenosarchaea group</taxon>
        <taxon>Halobacteria</taxon>
        <taxon>Halobacteriales</taxon>
        <taxon>Haloferacaceae</taxon>
    </lineage>
</organism>
<dbReference type="InterPro" id="IPR058989">
    <property type="entry name" value="Primase-assoc"/>
</dbReference>
<reference evidence="5" key="1">
    <citation type="submission" date="2016-10" db="EMBL/GenBank/DDBJ databases">
        <authorList>
            <person name="Varghese N."/>
            <person name="Submissions S."/>
        </authorList>
    </citation>
    <scope>NUCLEOTIDE SEQUENCE [LARGE SCALE GENOMIC DNA]</scope>
    <source>
        <strain evidence="5">CGMCC 1.7738</strain>
    </source>
</reference>
<dbReference type="InterPro" id="IPR058453">
    <property type="entry name" value="Primase-assoc_N"/>
</dbReference>
<keyword evidence="5" id="KW-1185">Reference proteome</keyword>
<accession>A0A1I4J985</accession>
<name>A0A1I4J985_9EURY</name>
<feature type="domain" description="Primase-associated winged helix" evidence="2">
    <location>
        <begin position="274"/>
        <end position="357"/>
    </location>
</feature>
<dbReference type="Pfam" id="PF26416">
    <property type="entry name" value="DUF8111"/>
    <property type="match status" value="1"/>
</dbReference>
<dbReference type="NCBIfam" id="NF038197">
    <property type="entry name" value="prim_adj_arch"/>
    <property type="match status" value="1"/>
</dbReference>
<dbReference type="InterPro" id="IPR058990">
    <property type="entry name" value="WH_Primase-assoc"/>
</dbReference>
<protein>
    <submittedName>
        <fullName evidence="4">Uncharacterized protein</fullName>
    </submittedName>
</protein>
<dbReference type="STRING" id="553466.SAMN04487950_4414"/>
<evidence type="ECO:0000313" key="4">
    <source>
        <dbReference type="EMBL" id="SFL63104.1"/>
    </source>
</evidence>
<proteinExistence type="predicted"/>
<dbReference type="Pfam" id="PF26462">
    <property type="entry name" value="WH_Halo_primase"/>
    <property type="match status" value="1"/>
</dbReference>
<evidence type="ECO:0000259" key="3">
    <source>
        <dbReference type="Pfam" id="PF26463"/>
    </source>
</evidence>
<evidence type="ECO:0000313" key="5">
    <source>
        <dbReference type="Proteomes" id="UP000199607"/>
    </source>
</evidence>
<gene>
    <name evidence="4" type="ORF">SAMN04487950_4414</name>
</gene>
<dbReference type="RefSeq" id="WP_089872504.1">
    <property type="nucleotide sequence ID" value="NZ_FOTC01000010.1"/>
</dbReference>
<feature type="domain" description="Primase-associated C-terminal" evidence="1">
    <location>
        <begin position="380"/>
        <end position="496"/>
    </location>
</feature>
<dbReference type="EMBL" id="FOTC01000010">
    <property type="protein sequence ID" value="SFL63104.1"/>
    <property type="molecule type" value="Genomic_DNA"/>
</dbReference>
<feature type="domain" description="Primase-associated N-terminal" evidence="3">
    <location>
        <begin position="12"/>
        <end position="260"/>
    </location>
</feature>
<dbReference type="Pfam" id="PF26463">
    <property type="entry name" value="DUF8140"/>
    <property type="match status" value="1"/>
</dbReference>
<evidence type="ECO:0000259" key="2">
    <source>
        <dbReference type="Pfam" id="PF26462"/>
    </source>
</evidence>
<evidence type="ECO:0000259" key="1">
    <source>
        <dbReference type="Pfam" id="PF26416"/>
    </source>
</evidence>
<dbReference type="Proteomes" id="UP000199607">
    <property type="component" value="Unassembled WGS sequence"/>
</dbReference>
<dbReference type="InterPro" id="IPR058424">
    <property type="entry name" value="Primase-assoc_C"/>
</dbReference>
<dbReference type="AlphaFoldDB" id="A0A1I4J985"/>